<dbReference type="InterPro" id="IPR011008">
    <property type="entry name" value="Dimeric_a/b-barrel"/>
</dbReference>
<reference evidence="1 2" key="1">
    <citation type="submission" date="2020-08" db="EMBL/GenBank/DDBJ databases">
        <title>Genomic Encyclopedia of Type Strains, Phase IV (KMG-IV): sequencing the most valuable type-strain genomes for metagenomic binning, comparative biology and taxonomic classification.</title>
        <authorList>
            <person name="Goeker M."/>
        </authorList>
    </citation>
    <scope>NUCLEOTIDE SEQUENCE [LARGE SCALE GENOMIC DNA]</scope>
    <source>
        <strain evidence="1 2">DSM 26287</strain>
    </source>
</reference>
<dbReference type="Proteomes" id="UP000537141">
    <property type="component" value="Unassembled WGS sequence"/>
</dbReference>
<accession>A0A7X0TT86</accession>
<sequence length="118" mass="14082">MNRQYCLTLELHDDDELIKLYETYHKAGNVWPEVITSIEESGIENMSIFRMNAQLIMVIEVNETFSFEDKAKSDLNNTKVQEWERLMETFQKTDNVDTKKSKWQLMDKIFSLTEHKNQ</sequence>
<keyword evidence="1" id="KW-0413">Isomerase</keyword>
<dbReference type="AlphaFoldDB" id="A0A7X0TT86"/>
<gene>
    <name evidence="1" type="ORF">HNQ55_001393</name>
</gene>
<comment type="caution">
    <text evidence="1">The sequence shown here is derived from an EMBL/GenBank/DDBJ whole genome shotgun (WGS) entry which is preliminary data.</text>
</comment>
<name>A0A7X0TT86_9GAMM</name>
<evidence type="ECO:0000313" key="1">
    <source>
        <dbReference type="EMBL" id="MBB6542893.1"/>
    </source>
</evidence>
<dbReference type="Gene3D" id="3.30.70.100">
    <property type="match status" value="1"/>
</dbReference>
<dbReference type="GO" id="GO:0062192">
    <property type="term" value="F:L-rhamnose mutarotase activity"/>
    <property type="evidence" value="ECO:0007669"/>
    <property type="project" value="UniProtKB-EC"/>
</dbReference>
<protein>
    <submittedName>
        <fullName evidence="1">L-rhamnose mutarotase</fullName>
        <ecNumber evidence="1">5.1.3.32</ecNumber>
    </submittedName>
</protein>
<dbReference type="InterPro" id="IPR008000">
    <property type="entry name" value="Rham/fucose_mutarotase"/>
</dbReference>
<dbReference type="PANTHER" id="PTHR43239:SF1">
    <property type="entry name" value="UPF0734 PROTEIN DDB_G0273871_DDB_G0273177"/>
    <property type="match status" value="1"/>
</dbReference>
<proteinExistence type="predicted"/>
<dbReference type="Pfam" id="PF05336">
    <property type="entry name" value="rhaM"/>
    <property type="match status" value="1"/>
</dbReference>
<dbReference type="EMBL" id="JACHHU010000008">
    <property type="protein sequence ID" value="MBB6542893.1"/>
    <property type="molecule type" value="Genomic_DNA"/>
</dbReference>
<dbReference type="PANTHER" id="PTHR43239">
    <property type="entry name" value="UPF0734 PROTEIN DDB_G0273871/DDB_G0273177"/>
    <property type="match status" value="1"/>
</dbReference>
<organism evidence="1 2">
    <name type="scientific">Thalassotalea piscium</name>
    <dbReference type="NCBI Taxonomy" id="1230533"/>
    <lineage>
        <taxon>Bacteria</taxon>
        <taxon>Pseudomonadati</taxon>
        <taxon>Pseudomonadota</taxon>
        <taxon>Gammaproteobacteria</taxon>
        <taxon>Alteromonadales</taxon>
        <taxon>Colwelliaceae</taxon>
        <taxon>Thalassotalea</taxon>
    </lineage>
</organism>
<keyword evidence="2" id="KW-1185">Reference proteome</keyword>
<dbReference type="InterPro" id="IPR052996">
    <property type="entry name" value="Carb_Metab_Mutarotase"/>
</dbReference>
<evidence type="ECO:0000313" key="2">
    <source>
        <dbReference type="Proteomes" id="UP000537141"/>
    </source>
</evidence>
<dbReference type="EC" id="5.1.3.32" evidence="1"/>
<dbReference type="RefSeq" id="WP_184423701.1">
    <property type="nucleotide sequence ID" value="NZ_AP027362.1"/>
</dbReference>
<dbReference type="SUPFAM" id="SSF54909">
    <property type="entry name" value="Dimeric alpha+beta barrel"/>
    <property type="match status" value="1"/>
</dbReference>